<dbReference type="EC" id="3.4.23.43" evidence="2"/>
<reference evidence="2 3" key="1">
    <citation type="submission" date="2020-08" db="EMBL/GenBank/DDBJ databases">
        <title>Sequencing the genomes of 1000 actinobacteria strains.</title>
        <authorList>
            <person name="Klenk H.-P."/>
        </authorList>
    </citation>
    <scope>NUCLEOTIDE SEQUENCE [LARGE SCALE GENOMIC DNA]</scope>
    <source>
        <strain evidence="2 3">DSM 45362</strain>
    </source>
</reference>
<sequence>MRFALVTGPLRWLIATHQVAGGEPARRTCAECGTRLWPSVGNPFGRCPFGHRVGAPAWLVEILVIVSIALVVLLSGPRPAAAFWLGCAIVLGTIDGLVHRLPLPLVGVMAGGTAALLALDAALGGGWDNLVRAGLAAAGLGVLFFLLCLPRNGFGLGDATLAVPIGLALGWFGWSAVLIWALLASLLAGATGVALLLLGKASRQTRIPMGPYMLIATVLAVAIS</sequence>
<keyword evidence="1" id="KW-0472">Membrane</keyword>
<protein>
    <submittedName>
        <fullName evidence="2">Leader peptidase (Prepilin peptidase)/N-methyltransferase</fullName>
        <ecNumber evidence="2">2.1.1.-</ecNumber>
        <ecNumber evidence="2">3.4.23.43</ecNumber>
    </submittedName>
</protein>
<dbReference type="EMBL" id="JACHMN010000002">
    <property type="protein sequence ID" value="MBB5869627.1"/>
    <property type="molecule type" value="Genomic_DNA"/>
</dbReference>
<feature type="transmembrane region" description="Helical" evidence="1">
    <location>
        <begin position="156"/>
        <end position="174"/>
    </location>
</feature>
<comment type="caution">
    <text evidence="2">The sequence shown here is derived from an EMBL/GenBank/DDBJ whole genome shotgun (WGS) entry which is preliminary data.</text>
</comment>
<name>A0A841BKK4_9ACTN</name>
<accession>A0A841BKK4</accession>
<proteinExistence type="predicted"/>
<keyword evidence="1" id="KW-1133">Transmembrane helix</keyword>
<dbReference type="GO" id="GO:0004190">
    <property type="term" value="F:aspartic-type endopeptidase activity"/>
    <property type="evidence" value="ECO:0007669"/>
    <property type="project" value="UniProtKB-EC"/>
</dbReference>
<organism evidence="2 3">
    <name type="scientific">Allocatelliglobosispora scoriae</name>
    <dbReference type="NCBI Taxonomy" id="643052"/>
    <lineage>
        <taxon>Bacteria</taxon>
        <taxon>Bacillati</taxon>
        <taxon>Actinomycetota</taxon>
        <taxon>Actinomycetes</taxon>
        <taxon>Micromonosporales</taxon>
        <taxon>Micromonosporaceae</taxon>
        <taxon>Allocatelliglobosispora</taxon>
    </lineage>
</organism>
<keyword evidence="2" id="KW-0808">Transferase</keyword>
<feature type="transmembrane region" description="Helical" evidence="1">
    <location>
        <begin position="130"/>
        <end position="149"/>
    </location>
</feature>
<dbReference type="EC" id="2.1.1.-" evidence="2"/>
<evidence type="ECO:0000313" key="2">
    <source>
        <dbReference type="EMBL" id="MBB5869627.1"/>
    </source>
</evidence>
<keyword evidence="2" id="KW-0489">Methyltransferase</keyword>
<gene>
    <name evidence="2" type="ORF">F4553_003006</name>
</gene>
<feature type="transmembrane region" description="Helical" evidence="1">
    <location>
        <begin position="55"/>
        <end position="75"/>
    </location>
</feature>
<evidence type="ECO:0000313" key="3">
    <source>
        <dbReference type="Proteomes" id="UP000587527"/>
    </source>
</evidence>
<keyword evidence="2" id="KW-0378">Hydrolase</keyword>
<evidence type="ECO:0000256" key="1">
    <source>
        <dbReference type="SAM" id="Phobius"/>
    </source>
</evidence>
<dbReference type="RefSeq" id="WP_184836374.1">
    <property type="nucleotide sequence ID" value="NZ_JACHMN010000002.1"/>
</dbReference>
<dbReference type="AlphaFoldDB" id="A0A841BKK4"/>
<feature type="transmembrane region" description="Helical" evidence="1">
    <location>
        <begin position="180"/>
        <end position="199"/>
    </location>
</feature>
<dbReference type="GO" id="GO:0032259">
    <property type="term" value="P:methylation"/>
    <property type="evidence" value="ECO:0007669"/>
    <property type="project" value="UniProtKB-KW"/>
</dbReference>
<feature type="transmembrane region" description="Helical" evidence="1">
    <location>
        <begin position="105"/>
        <end position="124"/>
    </location>
</feature>
<keyword evidence="1" id="KW-0812">Transmembrane</keyword>
<keyword evidence="3" id="KW-1185">Reference proteome</keyword>
<dbReference type="GO" id="GO:0008168">
    <property type="term" value="F:methyltransferase activity"/>
    <property type="evidence" value="ECO:0007669"/>
    <property type="project" value="UniProtKB-KW"/>
</dbReference>
<dbReference type="Proteomes" id="UP000587527">
    <property type="component" value="Unassembled WGS sequence"/>
</dbReference>